<evidence type="ECO:0000259" key="10">
    <source>
        <dbReference type="Pfam" id="PF04290"/>
    </source>
</evidence>
<evidence type="ECO:0000256" key="4">
    <source>
        <dbReference type="ARBA" id="ARBA00022519"/>
    </source>
</evidence>
<proteinExistence type="inferred from homology"/>
<gene>
    <name evidence="12" type="ORF">D2T29_16885</name>
    <name evidence="11" type="ORF">D2T33_17370</name>
</gene>
<dbReference type="PANTHER" id="PTHR35011:SF10">
    <property type="entry name" value="TRAP TRANSPORTER SMALL PERMEASE PROTEIN"/>
    <property type="match status" value="1"/>
</dbReference>
<keyword evidence="7 9" id="KW-0472">Membrane</keyword>
<accession>A0A443K6K6</accession>
<dbReference type="PANTHER" id="PTHR35011">
    <property type="entry name" value="2,3-DIKETO-L-GULONATE TRAP TRANSPORTER SMALL PERMEASE PROTEIN YIAM"/>
    <property type="match status" value="1"/>
</dbReference>
<accession>A0A443INM0</accession>
<keyword evidence="14" id="KW-1185">Reference proteome</keyword>
<evidence type="ECO:0000313" key="11">
    <source>
        <dbReference type="EMBL" id="RWR07241.1"/>
    </source>
</evidence>
<evidence type="ECO:0000256" key="8">
    <source>
        <dbReference type="ARBA" id="ARBA00038436"/>
    </source>
</evidence>
<comment type="subunit">
    <text evidence="9">The complex comprises the extracytoplasmic solute receptor protein and the two transmembrane proteins.</text>
</comment>
<evidence type="ECO:0000256" key="3">
    <source>
        <dbReference type="ARBA" id="ARBA00022475"/>
    </source>
</evidence>
<dbReference type="AlphaFoldDB" id="A0A443INM0"/>
<dbReference type="InterPro" id="IPR007387">
    <property type="entry name" value="TRAP_DctQ"/>
</dbReference>
<evidence type="ECO:0000256" key="7">
    <source>
        <dbReference type="ARBA" id="ARBA00023136"/>
    </source>
</evidence>
<feature type="transmembrane region" description="Helical" evidence="9">
    <location>
        <begin position="100"/>
        <end position="123"/>
    </location>
</feature>
<organism evidence="11 14">
    <name type="scientific">Paenirhodobacter populi</name>
    <dbReference type="NCBI Taxonomy" id="2306993"/>
    <lineage>
        <taxon>Bacteria</taxon>
        <taxon>Pseudomonadati</taxon>
        <taxon>Pseudomonadota</taxon>
        <taxon>Alphaproteobacteria</taxon>
        <taxon>Rhodobacterales</taxon>
        <taxon>Rhodobacter group</taxon>
        <taxon>Paenirhodobacter</taxon>
    </lineage>
</organism>
<evidence type="ECO:0000313" key="13">
    <source>
        <dbReference type="Proteomes" id="UP000284451"/>
    </source>
</evidence>
<evidence type="ECO:0000256" key="1">
    <source>
        <dbReference type="ARBA" id="ARBA00004429"/>
    </source>
</evidence>
<keyword evidence="5 9" id="KW-0812">Transmembrane</keyword>
<feature type="domain" description="Tripartite ATP-independent periplasmic transporters DctQ component" evidence="10">
    <location>
        <begin position="34"/>
        <end position="166"/>
    </location>
</feature>
<reference evidence="13 14" key="1">
    <citation type="submission" date="2019-01" db="EMBL/GenBank/DDBJ databases">
        <title>Sinorhodobacter populi sp. nov. isolated from the symptomatic bark tissue of Populus euramericana canker.</title>
        <authorList>
            <person name="Xu G."/>
        </authorList>
    </citation>
    <scope>NUCLEOTIDE SEQUENCE [LARGE SCALE GENOMIC DNA]</scope>
    <source>
        <strain evidence="12 13">07D10-4-3</strain>
        <strain evidence="11 14">2D-5</strain>
    </source>
</reference>
<keyword evidence="6 9" id="KW-1133">Transmembrane helix</keyword>
<comment type="caution">
    <text evidence="11">The sequence shown here is derived from an EMBL/GenBank/DDBJ whole genome shotgun (WGS) entry which is preliminary data.</text>
</comment>
<dbReference type="GO" id="GO:0015740">
    <property type="term" value="P:C4-dicarboxylate transport"/>
    <property type="evidence" value="ECO:0007669"/>
    <property type="project" value="TreeGrafter"/>
</dbReference>
<keyword evidence="3" id="KW-1003">Cell membrane</keyword>
<evidence type="ECO:0000313" key="12">
    <source>
        <dbReference type="EMBL" id="RWR28313.1"/>
    </source>
</evidence>
<sequence>MTTPAPRRFGRIIAAIDWLTRLGSAISALSLLAILVLIVVEIAVRNFFRMSFDFTWDLSAYLMGTCFMLACAGAMRGGIHVRVTALLEILPPRAARVIDIAACLTGLFICILLSRAFIEMAWLSGVRGTMSATTFRMPLVYPQAVLSFGAVLLTLQCFAQLLRLLRGEKLSLAEGID</sequence>
<comment type="subcellular location">
    <subcellularLocation>
        <location evidence="1 9">Cell inner membrane</location>
        <topology evidence="1 9">Multi-pass membrane protein</topology>
    </subcellularLocation>
</comment>
<feature type="transmembrane region" description="Helical" evidence="9">
    <location>
        <begin position="12"/>
        <end position="40"/>
    </location>
</feature>
<name>A0A443INM0_9RHOB</name>
<dbReference type="Proteomes" id="UP000284451">
    <property type="component" value="Unassembled WGS sequence"/>
</dbReference>
<evidence type="ECO:0000256" key="6">
    <source>
        <dbReference type="ARBA" id="ARBA00022989"/>
    </source>
</evidence>
<evidence type="ECO:0000256" key="9">
    <source>
        <dbReference type="RuleBase" id="RU369079"/>
    </source>
</evidence>
<dbReference type="EMBL" id="SAUY01000025">
    <property type="protein sequence ID" value="RWR28313.1"/>
    <property type="molecule type" value="Genomic_DNA"/>
</dbReference>
<evidence type="ECO:0000313" key="14">
    <source>
        <dbReference type="Proteomes" id="UP000285710"/>
    </source>
</evidence>
<keyword evidence="4 9" id="KW-0997">Cell inner membrane</keyword>
<dbReference type="RefSeq" id="WP_128184491.1">
    <property type="nucleotide sequence ID" value="NZ_SAUV01000011.1"/>
</dbReference>
<comment type="similarity">
    <text evidence="8 9">Belongs to the TRAP transporter small permease family.</text>
</comment>
<comment type="function">
    <text evidence="9">Part of the tripartite ATP-independent periplasmic (TRAP) transport system.</text>
</comment>
<protein>
    <recommendedName>
        <fullName evidence="9">TRAP transporter small permease protein</fullName>
    </recommendedName>
</protein>
<dbReference type="GO" id="GO:0022857">
    <property type="term" value="F:transmembrane transporter activity"/>
    <property type="evidence" value="ECO:0007669"/>
    <property type="project" value="UniProtKB-UniRule"/>
</dbReference>
<feature type="transmembrane region" description="Helical" evidence="9">
    <location>
        <begin position="60"/>
        <end position="79"/>
    </location>
</feature>
<feature type="transmembrane region" description="Helical" evidence="9">
    <location>
        <begin position="143"/>
        <end position="162"/>
    </location>
</feature>
<evidence type="ECO:0000256" key="5">
    <source>
        <dbReference type="ARBA" id="ARBA00022692"/>
    </source>
</evidence>
<reference evidence="13 14" key="2">
    <citation type="submission" date="2019-01" db="EMBL/GenBank/DDBJ databases">
        <authorList>
            <person name="Li Y."/>
        </authorList>
    </citation>
    <scope>NUCLEOTIDE SEQUENCE [LARGE SCALE GENOMIC DNA]</scope>
    <source>
        <strain evidence="12 13">07D10-4-3</strain>
        <strain evidence="11 14">2D-5</strain>
    </source>
</reference>
<dbReference type="Proteomes" id="UP000285710">
    <property type="component" value="Unassembled WGS sequence"/>
</dbReference>
<keyword evidence="2 9" id="KW-0813">Transport</keyword>
<dbReference type="Pfam" id="PF04290">
    <property type="entry name" value="DctQ"/>
    <property type="match status" value="1"/>
</dbReference>
<dbReference type="GO" id="GO:0005886">
    <property type="term" value="C:plasma membrane"/>
    <property type="evidence" value="ECO:0007669"/>
    <property type="project" value="UniProtKB-SubCell"/>
</dbReference>
<dbReference type="EMBL" id="SAUW01000023">
    <property type="protein sequence ID" value="RWR07241.1"/>
    <property type="molecule type" value="Genomic_DNA"/>
</dbReference>
<evidence type="ECO:0000256" key="2">
    <source>
        <dbReference type="ARBA" id="ARBA00022448"/>
    </source>
</evidence>
<dbReference type="InterPro" id="IPR055348">
    <property type="entry name" value="DctQ"/>
</dbReference>